<dbReference type="Pfam" id="PF02771">
    <property type="entry name" value="Acyl-CoA_dh_N"/>
    <property type="match status" value="1"/>
</dbReference>
<dbReference type="Gene3D" id="1.10.540.10">
    <property type="entry name" value="Acyl-CoA dehydrogenase/oxidase, N-terminal domain"/>
    <property type="match status" value="1"/>
</dbReference>
<dbReference type="PANTHER" id="PTHR43884">
    <property type="entry name" value="ACYL-COA DEHYDROGENASE"/>
    <property type="match status" value="1"/>
</dbReference>
<dbReference type="Pfam" id="PF00441">
    <property type="entry name" value="Acyl-CoA_dh_1"/>
    <property type="match status" value="1"/>
</dbReference>
<dbReference type="CDD" id="cd00567">
    <property type="entry name" value="ACAD"/>
    <property type="match status" value="1"/>
</dbReference>
<dbReference type="InterPro" id="IPR009075">
    <property type="entry name" value="AcylCo_DH/oxidase_C"/>
</dbReference>
<dbReference type="InterPro" id="IPR036250">
    <property type="entry name" value="AcylCo_DH-like_C"/>
</dbReference>
<sequence>MNFEFSDEQNLLREQAQRFLSEQSPLSTVRAVLDDADVSCDKALWQAICDLGWTGVTVPESYGGLGMGYLELCVLAEELGRSLAPTPFASSVYLATEALIRFGSEAQKQKWLPGLASGEVVGTVAVAEGRGAPQADALAAFYANGTITGTKLPVPDGDVADIAIVVAKDGAGISLCLVELQGDGVTRSVVANLDPTRSQACVEMTGASAEVLGAGGSGWAQLQELFNRAAVLFAFEQVGGAQASLDMAKEYALGRYAFGRSIASFQAIKHKLADMYIATTLARSNCYYGAWALAEDAPDLALAAATARVSATKAFHECSKENIQTHGGMGFTWEFDCHMYYRRAKALSVNLGSLSSWEDRLVNALESRIAKEA</sequence>
<reference evidence="8" key="1">
    <citation type="submission" date="2019-02" db="EMBL/GenBank/DDBJ databases">
        <authorList>
            <person name="Li S.-H."/>
        </authorList>
    </citation>
    <scope>NUCLEOTIDE SEQUENCE</scope>
    <source>
        <strain evidence="8">IMCC14734</strain>
    </source>
</reference>
<dbReference type="Proteomes" id="UP001143362">
    <property type="component" value="Unassembled WGS sequence"/>
</dbReference>
<dbReference type="Gene3D" id="1.20.140.10">
    <property type="entry name" value="Butyryl-CoA Dehydrogenase, subunit A, domain 3"/>
    <property type="match status" value="1"/>
</dbReference>
<keyword evidence="9" id="KW-1185">Reference proteome</keyword>
<evidence type="ECO:0000259" key="6">
    <source>
        <dbReference type="Pfam" id="PF00441"/>
    </source>
</evidence>
<name>A0ABT3TH10_9GAMM</name>
<evidence type="ECO:0000256" key="4">
    <source>
        <dbReference type="ARBA" id="ARBA00022827"/>
    </source>
</evidence>
<keyword evidence="3" id="KW-0285">Flavoprotein</keyword>
<evidence type="ECO:0000256" key="5">
    <source>
        <dbReference type="ARBA" id="ARBA00023002"/>
    </source>
</evidence>
<dbReference type="EMBL" id="SHNN01000002">
    <property type="protein sequence ID" value="MCX2981608.1"/>
    <property type="molecule type" value="Genomic_DNA"/>
</dbReference>
<dbReference type="RefSeq" id="WP_279245606.1">
    <property type="nucleotide sequence ID" value="NZ_SHNN01000002.1"/>
</dbReference>
<organism evidence="8 9">
    <name type="scientific">Candidatus Litorirhabdus singularis</name>
    <dbReference type="NCBI Taxonomy" id="2518993"/>
    <lineage>
        <taxon>Bacteria</taxon>
        <taxon>Pseudomonadati</taxon>
        <taxon>Pseudomonadota</taxon>
        <taxon>Gammaproteobacteria</taxon>
        <taxon>Cellvibrionales</taxon>
        <taxon>Halieaceae</taxon>
        <taxon>Candidatus Litorirhabdus</taxon>
    </lineage>
</organism>
<accession>A0ABT3TH10</accession>
<dbReference type="InterPro" id="IPR009100">
    <property type="entry name" value="AcylCoA_DH/oxidase_NM_dom_sf"/>
</dbReference>
<dbReference type="SUPFAM" id="SSF47203">
    <property type="entry name" value="Acyl-CoA dehydrogenase C-terminal domain-like"/>
    <property type="match status" value="1"/>
</dbReference>
<proteinExistence type="inferred from homology"/>
<dbReference type="Gene3D" id="2.40.110.10">
    <property type="entry name" value="Butyryl-CoA Dehydrogenase, subunit A, domain 2"/>
    <property type="match status" value="1"/>
</dbReference>
<keyword evidence="5" id="KW-0560">Oxidoreductase</keyword>
<protein>
    <submittedName>
        <fullName evidence="8">Acyl-CoA dehydrogenase</fullName>
    </submittedName>
</protein>
<dbReference type="PANTHER" id="PTHR43884:SF20">
    <property type="entry name" value="ACYL-COA DEHYDROGENASE FADE28"/>
    <property type="match status" value="1"/>
</dbReference>
<evidence type="ECO:0000313" key="9">
    <source>
        <dbReference type="Proteomes" id="UP001143362"/>
    </source>
</evidence>
<dbReference type="InterPro" id="IPR037069">
    <property type="entry name" value="AcylCoA_DH/ox_N_sf"/>
</dbReference>
<keyword evidence="4" id="KW-0274">FAD</keyword>
<dbReference type="SUPFAM" id="SSF56645">
    <property type="entry name" value="Acyl-CoA dehydrogenase NM domain-like"/>
    <property type="match status" value="1"/>
</dbReference>
<gene>
    <name evidence="8" type="ORF">EYC98_12115</name>
</gene>
<comment type="similarity">
    <text evidence="2">Belongs to the acyl-CoA dehydrogenase family.</text>
</comment>
<comment type="cofactor">
    <cofactor evidence="1">
        <name>FAD</name>
        <dbReference type="ChEBI" id="CHEBI:57692"/>
    </cofactor>
</comment>
<feature type="domain" description="Acyl-CoA dehydrogenase/oxidase C-terminal" evidence="6">
    <location>
        <begin position="216"/>
        <end position="352"/>
    </location>
</feature>
<dbReference type="InterPro" id="IPR013786">
    <property type="entry name" value="AcylCoA_DH/ox_N"/>
</dbReference>
<comment type="caution">
    <text evidence="8">The sequence shown here is derived from an EMBL/GenBank/DDBJ whole genome shotgun (WGS) entry which is preliminary data.</text>
</comment>
<evidence type="ECO:0000256" key="1">
    <source>
        <dbReference type="ARBA" id="ARBA00001974"/>
    </source>
</evidence>
<feature type="domain" description="Acyl-CoA dehydrogenase/oxidase N-terminal" evidence="7">
    <location>
        <begin position="6"/>
        <end position="119"/>
    </location>
</feature>
<evidence type="ECO:0000256" key="3">
    <source>
        <dbReference type="ARBA" id="ARBA00022630"/>
    </source>
</evidence>
<evidence type="ECO:0000259" key="7">
    <source>
        <dbReference type="Pfam" id="PF02771"/>
    </source>
</evidence>
<evidence type="ECO:0000313" key="8">
    <source>
        <dbReference type="EMBL" id="MCX2981608.1"/>
    </source>
</evidence>
<dbReference type="InterPro" id="IPR046373">
    <property type="entry name" value="Acyl-CoA_Oxase/DH_mid-dom_sf"/>
</dbReference>
<evidence type="ECO:0000256" key="2">
    <source>
        <dbReference type="ARBA" id="ARBA00009347"/>
    </source>
</evidence>